<dbReference type="EMBL" id="JADGJQ010000003">
    <property type="protein sequence ID" value="KAJ3184521.1"/>
    <property type="molecule type" value="Genomic_DNA"/>
</dbReference>
<dbReference type="GO" id="GO:0008270">
    <property type="term" value="F:zinc ion binding"/>
    <property type="evidence" value="ECO:0007669"/>
    <property type="project" value="UniProtKB-KW"/>
</dbReference>
<dbReference type="PRINTS" id="PR00685">
    <property type="entry name" value="TIFACTORIIB"/>
</dbReference>
<dbReference type="Gene3D" id="1.10.472.170">
    <property type="match status" value="1"/>
</dbReference>
<evidence type="ECO:0000256" key="6">
    <source>
        <dbReference type="ARBA" id="ARBA00031706"/>
    </source>
</evidence>
<feature type="domain" description="TFIIB-type" evidence="11">
    <location>
        <begin position="23"/>
        <end position="57"/>
    </location>
</feature>
<keyword evidence="9" id="KW-0479">Metal-binding</keyword>
<evidence type="ECO:0000256" key="8">
    <source>
        <dbReference type="ARBA" id="ARBA00066213"/>
    </source>
</evidence>
<evidence type="ECO:0000256" key="7">
    <source>
        <dbReference type="ARBA" id="ARBA00056616"/>
    </source>
</evidence>
<dbReference type="Pfam" id="PF00382">
    <property type="entry name" value="TFIIB"/>
    <property type="match status" value="2"/>
</dbReference>
<protein>
    <recommendedName>
        <fullName evidence="2">Transcription initiation factor IIB</fullName>
    </recommendedName>
    <alternativeName>
        <fullName evidence="6">General transcription factor TFIIB</fullName>
    </alternativeName>
</protein>
<evidence type="ECO:0000256" key="9">
    <source>
        <dbReference type="PROSITE-ProRule" id="PRU00469"/>
    </source>
</evidence>
<keyword evidence="9" id="KW-0863">Zinc-finger</keyword>
<evidence type="ECO:0000256" key="4">
    <source>
        <dbReference type="ARBA" id="ARBA00023015"/>
    </source>
</evidence>
<dbReference type="GO" id="GO:0005634">
    <property type="term" value="C:nucleus"/>
    <property type="evidence" value="ECO:0007669"/>
    <property type="project" value="TreeGrafter"/>
</dbReference>
<dbReference type="PANTHER" id="PTHR11618">
    <property type="entry name" value="TRANSCRIPTION INITIATION FACTOR IIB-RELATED"/>
    <property type="match status" value="1"/>
</dbReference>
<dbReference type="InterPro" id="IPR023486">
    <property type="entry name" value="TFIIB_CS"/>
</dbReference>
<name>A0AAD5TVI4_9FUNG</name>
<gene>
    <name evidence="12" type="primary">SUA7</name>
    <name evidence="12" type="ORF">HDU87_003921</name>
</gene>
<dbReference type="InterPro" id="IPR000812">
    <property type="entry name" value="TFIIB"/>
</dbReference>
<feature type="region of interest" description="Disordered" evidence="10">
    <location>
        <begin position="69"/>
        <end position="88"/>
    </location>
</feature>
<reference evidence="12" key="1">
    <citation type="submission" date="2020-05" db="EMBL/GenBank/DDBJ databases">
        <title>Phylogenomic resolution of chytrid fungi.</title>
        <authorList>
            <person name="Stajich J.E."/>
            <person name="Amses K."/>
            <person name="Simmons R."/>
            <person name="Seto K."/>
            <person name="Myers J."/>
            <person name="Bonds A."/>
            <person name="Quandt C.A."/>
            <person name="Barry K."/>
            <person name="Liu P."/>
            <person name="Grigoriev I."/>
            <person name="Longcore J.E."/>
            <person name="James T.Y."/>
        </authorList>
    </citation>
    <scope>NUCLEOTIDE SEQUENCE</scope>
    <source>
        <strain evidence="12">JEL0379</strain>
    </source>
</reference>
<comment type="similarity">
    <text evidence="1">Belongs to the TFIIB family.</text>
</comment>
<evidence type="ECO:0000256" key="1">
    <source>
        <dbReference type="ARBA" id="ARBA00010857"/>
    </source>
</evidence>
<comment type="subunit">
    <text evidence="8">Associates with TFIID-IIA (DA complex) to form TFIID-IIA-IIB (DAB-complex) which is then recognized by polymerase II.</text>
</comment>
<dbReference type="GO" id="GO:0097550">
    <property type="term" value="C:transcription preinitiation complex"/>
    <property type="evidence" value="ECO:0007669"/>
    <property type="project" value="TreeGrafter"/>
</dbReference>
<dbReference type="InterPro" id="IPR036915">
    <property type="entry name" value="Cyclin-like_sf"/>
</dbReference>
<evidence type="ECO:0000256" key="10">
    <source>
        <dbReference type="SAM" id="MobiDB-lite"/>
    </source>
</evidence>
<dbReference type="GO" id="GO:0016251">
    <property type="term" value="F:RNA polymerase II general transcription initiation factor activity"/>
    <property type="evidence" value="ECO:0007669"/>
    <property type="project" value="TreeGrafter"/>
</dbReference>
<keyword evidence="9" id="KW-0862">Zinc</keyword>
<keyword evidence="13" id="KW-1185">Reference proteome</keyword>
<dbReference type="Gene3D" id="1.10.472.10">
    <property type="entry name" value="Cyclin-like"/>
    <property type="match status" value="1"/>
</dbReference>
<dbReference type="InterPro" id="IPR013763">
    <property type="entry name" value="Cyclin-like_dom"/>
</dbReference>
<keyword evidence="5" id="KW-0804">Transcription</keyword>
<comment type="function">
    <text evidence="7">General factor that plays a major role in the activation of eukaryotic genes transcribed by RNA polymerase II.</text>
</comment>
<accession>A0AAD5TVI4</accession>
<dbReference type="PANTHER" id="PTHR11618:SF13">
    <property type="entry name" value="TRANSCRIPTION INITIATION FACTOR IIB"/>
    <property type="match status" value="1"/>
</dbReference>
<dbReference type="SUPFAM" id="SSF57783">
    <property type="entry name" value="Zinc beta-ribbon"/>
    <property type="match status" value="1"/>
</dbReference>
<dbReference type="InterPro" id="IPR013137">
    <property type="entry name" value="Znf_TFIIB"/>
</dbReference>
<dbReference type="Pfam" id="PF08271">
    <property type="entry name" value="Zn_Ribbon_TF"/>
    <property type="match status" value="1"/>
</dbReference>
<dbReference type="PROSITE" id="PS00782">
    <property type="entry name" value="TFIIB"/>
    <property type="match status" value="1"/>
</dbReference>
<dbReference type="GO" id="GO:0017025">
    <property type="term" value="F:TBP-class protein binding"/>
    <property type="evidence" value="ECO:0007669"/>
    <property type="project" value="InterPro"/>
</dbReference>
<dbReference type="Proteomes" id="UP001212152">
    <property type="component" value="Unassembled WGS sequence"/>
</dbReference>
<dbReference type="AlphaFoldDB" id="A0AAD5TVI4"/>
<dbReference type="InterPro" id="IPR013150">
    <property type="entry name" value="TFIIB_cyclin"/>
</dbReference>
<evidence type="ECO:0000256" key="5">
    <source>
        <dbReference type="ARBA" id="ARBA00023163"/>
    </source>
</evidence>
<dbReference type="SMART" id="SM00385">
    <property type="entry name" value="CYCLIN"/>
    <property type="match status" value="2"/>
</dbReference>
<dbReference type="FunFam" id="1.10.472.170:FF:000001">
    <property type="entry name" value="Transcription initiation factor IIB"/>
    <property type="match status" value="1"/>
</dbReference>
<sequence length="334" mass="36339">MTQLAASEAAAPTPKVIYQKDLNDRFHCADCNDVVPNVIEDFAAGDYVCGNCGLVLGARVIDTRSEWRTFSNSDDNTDDPSRVGAAGDPLLGGMNHIDSTIISQRDGGSGTARDLNRLHGKATNSKNEKSIMTAFKEIQTMCERIGLSKIASDTAKQIYKKAEDQKLLRGKSPISIMAACIYIGCREQSLTRTFKEICALTKVSKKEIGRNYKVLMPLLERPTKEISLDSYVIRFSSALNVPQNVKRATSEVLKRAQDLGTLAGKSPISIVAGCLYFVNCLSEDADQKTAKEIAMTAGCTEATLKSAYKGLYDVRDILGKDLKMPKPESALPAP</sequence>
<dbReference type="SUPFAM" id="SSF47954">
    <property type="entry name" value="Cyclin-like"/>
    <property type="match status" value="2"/>
</dbReference>
<proteinExistence type="inferred from homology"/>
<dbReference type="CDD" id="cd20551">
    <property type="entry name" value="CYCLIN_TFIIB_rpt1"/>
    <property type="match status" value="1"/>
</dbReference>
<keyword evidence="3" id="KW-0677">Repeat</keyword>
<keyword evidence="4" id="KW-0805">Transcription regulation</keyword>
<organism evidence="12 13">
    <name type="scientific">Geranomyces variabilis</name>
    <dbReference type="NCBI Taxonomy" id="109894"/>
    <lineage>
        <taxon>Eukaryota</taxon>
        <taxon>Fungi</taxon>
        <taxon>Fungi incertae sedis</taxon>
        <taxon>Chytridiomycota</taxon>
        <taxon>Chytridiomycota incertae sedis</taxon>
        <taxon>Chytridiomycetes</taxon>
        <taxon>Spizellomycetales</taxon>
        <taxon>Powellomycetaceae</taxon>
        <taxon>Geranomyces</taxon>
    </lineage>
</organism>
<evidence type="ECO:0000259" key="11">
    <source>
        <dbReference type="PROSITE" id="PS51134"/>
    </source>
</evidence>
<evidence type="ECO:0000313" key="12">
    <source>
        <dbReference type="EMBL" id="KAJ3184521.1"/>
    </source>
</evidence>
<dbReference type="PROSITE" id="PS51134">
    <property type="entry name" value="ZF_TFIIB"/>
    <property type="match status" value="1"/>
</dbReference>
<evidence type="ECO:0000313" key="13">
    <source>
        <dbReference type="Proteomes" id="UP001212152"/>
    </source>
</evidence>
<evidence type="ECO:0000256" key="2">
    <source>
        <dbReference type="ARBA" id="ARBA00013932"/>
    </source>
</evidence>
<dbReference type="GO" id="GO:0051123">
    <property type="term" value="P:RNA polymerase II preinitiation complex assembly"/>
    <property type="evidence" value="ECO:0007669"/>
    <property type="project" value="UniProtKB-ARBA"/>
</dbReference>
<comment type="caution">
    <text evidence="12">The sequence shown here is derived from an EMBL/GenBank/DDBJ whole genome shotgun (WGS) entry which is preliminary data.</text>
</comment>
<evidence type="ECO:0000256" key="3">
    <source>
        <dbReference type="ARBA" id="ARBA00022737"/>
    </source>
</evidence>